<dbReference type="EMBL" id="NPDY01000009">
    <property type="protein sequence ID" value="PJZ69552.1"/>
    <property type="molecule type" value="Genomic_DNA"/>
</dbReference>
<keyword evidence="6" id="KW-1185">Reference proteome</keyword>
<evidence type="ECO:0000313" key="6">
    <source>
        <dbReference type="Proteomes" id="UP000231962"/>
    </source>
</evidence>
<dbReference type="PANTHER" id="PTHR40094">
    <property type="entry name" value="ALPHA-2-MACROGLOBULIN HOMOLOG"/>
    <property type="match status" value="1"/>
</dbReference>
<dbReference type="InterPro" id="IPR002890">
    <property type="entry name" value="MG2"/>
</dbReference>
<dbReference type="EMBL" id="NPDZ01000011">
    <property type="protein sequence ID" value="PJZ72319.1"/>
    <property type="molecule type" value="Genomic_DNA"/>
</dbReference>
<dbReference type="InterPro" id="IPR041246">
    <property type="entry name" value="Bact_MG10"/>
</dbReference>
<dbReference type="PANTHER" id="PTHR40094:SF1">
    <property type="entry name" value="UBIQUITIN DOMAIN-CONTAINING PROTEIN"/>
    <property type="match status" value="1"/>
</dbReference>
<dbReference type="Proteomes" id="UP000231990">
    <property type="component" value="Unassembled WGS sequence"/>
</dbReference>
<dbReference type="Pfam" id="PF07703">
    <property type="entry name" value="A2M_BRD"/>
    <property type="match status" value="1"/>
</dbReference>
<feature type="domain" description="Alpha-2-macroglobulin" evidence="3">
    <location>
        <begin position="1185"/>
        <end position="1275"/>
    </location>
</feature>
<dbReference type="SMART" id="SM01359">
    <property type="entry name" value="A2M_N_2"/>
    <property type="match status" value="1"/>
</dbReference>
<name>A0A2M9ZJU4_9LEPT</name>
<gene>
    <name evidence="4" type="ORF">CH360_10605</name>
    <name evidence="5" type="ORF">CH373_15265</name>
</gene>
<reference evidence="6 7" key="1">
    <citation type="submission" date="2017-07" db="EMBL/GenBank/DDBJ databases">
        <title>Leptospira spp. isolated from tropical soils.</title>
        <authorList>
            <person name="Thibeaux R."/>
            <person name="Iraola G."/>
            <person name="Ferres I."/>
            <person name="Bierque E."/>
            <person name="Girault D."/>
            <person name="Soupe-Gilbert M.-E."/>
            <person name="Picardeau M."/>
            <person name="Goarant C."/>
        </authorList>
    </citation>
    <scope>NUCLEOTIDE SEQUENCE [LARGE SCALE GENOMIC DNA]</scope>
    <source>
        <strain evidence="5 7">FH1-B-B1</strain>
        <strain evidence="4 6">FH1-B-C1</strain>
    </source>
</reference>
<dbReference type="InterPro" id="IPR011625">
    <property type="entry name" value="A2M_N_BRD"/>
</dbReference>
<comment type="caution">
    <text evidence="5">The sequence shown here is derived from an EMBL/GenBank/DDBJ whole genome shotgun (WGS) entry which is preliminary data.</text>
</comment>
<dbReference type="Pfam" id="PF00207">
    <property type="entry name" value="A2M"/>
    <property type="match status" value="1"/>
</dbReference>
<dbReference type="InterPro" id="IPR001599">
    <property type="entry name" value="Macroglobln_a2"/>
</dbReference>
<dbReference type="Pfam" id="PF11974">
    <property type="entry name" value="bMG3"/>
    <property type="match status" value="1"/>
</dbReference>
<protein>
    <submittedName>
        <fullName evidence="5">Peptidase inhibitor</fullName>
    </submittedName>
</protein>
<feature type="domain" description="Alpha-2-macroglobulin bait region" evidence="2">
    <location>
        <begin position="972"/>
        <end position="1127"/>
    </location>
</feature>
<dbReference type="InterPro" id="IPR021868">
    <property type="entry name" value="Alpha_2_Macroglob_MG3"/>
</dbReference>
<evidence type="ECO:0000256" key="1">
    <source>
        <dbReference type="ARBA" id="ARBA00010556"/>
    </source>
</evidence>
<dbReference type="Pfam" id="PF01835">
    <property type="entry name" value="MG2"/>
    <property type="match status" value="1"/>
</dbReference>
<dbReference type="Proteomes" id="UP000231962">
    <property type="component" value="Unassembled WGS sequence"/>
</dbReference>
<accession>A0A2M9ZJU4</accession>
<evidence type="ECO:0000313" key="7">
    <source>
        <dbReference type="Proteomes" id="UP000231990"/>
    </source>
</evidence>
<evidence type="ECO:0000313" key="4">
    <source>
        <dbReference type="EMBL" id="PJZ69552.1"/>
    </source>
</evidence>
<dbReference type="Pfam" id="PF17973">
    <property type="entry name" value="bMG10"/>
    <property type="match status" value="1"/>
</dbReference>
<evidence type="ECO:0000259" key="3">
    <source>
        <dbReference type="SMART" id="SM01360"/>
    </source>
</evidence>
<dbReference type="OrthoDB" id="9767116at2"/>
<dbReference type="SMART" id="SM01360">
    <property type="entry name" value="A2M"/>
    <property type="match status" value="1"/>
</dbReference>
<evidence type="ECO:0000313" key="5">
    <source>
        <dbReference type="EMBL" id="PJZ72319.1"/>
    </source>
</evidence>
<organism evidence="5 7">
    <name type="scientific">Leptospira perolatii</name>
    <dbReference type="NCBI Taxonomy" id="2023191"/>
    <lineage>
        <taxon>Bacteria</taxon>
        <taxon>Pseudomonadati</taxon>
        <taxon>Spirochaetota</taxon>
        <taxon>Spirochaetia</taxon>
        <taxon>Leptospirales</taxon>
        <taxon>Leptospiraceae</taxon>
        <taxon>Leptospira</taxon>
    </lineage>
</organism>
<dbReference type="InterPro" id="IPR051802">
    <property type="entry name" value="YfhM-like"/>
</dbReference>
<comment type="similarity">
    <text evidence="1">Belongs to the protease inhibitor I39 (alpha-2-macroglobulin) family. Bacterial alpha-2-macroglobulin subfamily.</text>
</comment>
<proteinExistence type="inferred from homology"/>
<evidence type="ECO:0000259" key="2">
    <source>
        <dbReference type="SMART" id="SM01359"/>
    </source>
</evidence>
<dbReference type="GO" id="GO:0004866">
    <property type="term" value="F:endopeptidase inhibitor activity"/>
    <property type="evidence" value="ECO:0007669"/>
    <property type="project" value="InterPro"/>
</dbReference>
<sequence>MVPLGDPKRGVKPFQVECPIKGEERWITDTDWAYEFSSVLPGGIECTFTTLEAKSVSGNVLQAGQVFRFHTGGPTISRVQPYEGSWIREDQYFILRFDSETSKDQIEDKLFFFIENQENKIPVRVIQGKEREELLKVFTQENERKTTWVISAKQTFPSGKKVRLLVEKGIKTLSGIPASSDWTTTFVVRDSFTAGFSCERVNAKADCMPISSVYVTFSAPIDSSWKNQIRLKTEDGKLIQPSSASEESEDYYGYGNQSVVFRPPFPPKSKFQVILPKGIQDESGRPLANFASFPLQFKTDDFPPLAKFSSVFGILERTQDTLLPVTIRNIEALVPAKSLKSPPGLGNESGVQEQWDSLKQKGKEFLESITGGKKEENRNSNKSGELQAKSFVLKPDQVQDIYYWLKNLDRMDDDKSVFNGYKDQKSVKSFSLPSPSSGKKFEVLGIPLKEPGFHIVEIESRILGNSLYGSDQPMFVKTGALVTNLSVHFKWGKEGSLVWITSLDKGSLVEGAEISIYDCKANVVWQGKSDQSGQAMIRNFPSAVTRCSWRNYESGLLVLAKKGDDFSFTHTQWDNGIQPWRFNVHTGYREGADFRYTTVLDRALFREGETVSMNHVLRVPNSSGFRYPKNEEIPVQVLLIHAQTGQEIKLPVKWSSTYSAETKYKIPKESILGEYSIFFVLPNGNRVYSTSFTCAQFRVPLLKAELQADSSTLIAPKQVSVSGKVQYLSGGTAGLLPVTLRSVVKGGYGTNFAQFPDIIFARGKAERSLQSNYYYGEESEEENQKPSYQQLTSKTDANGFVSEKIQIPSISDSVQSLEMEMEFKDPNGEIQTIGRSFQIYPEKILTAIQSESWVAVKSKIKSKVYVSDLSGNPVKDKKVSVHAISVKYISHRKRLVGGFYSYEHRLDKKDLGEICSGKSDGKGTFLCEGSVDKTGEIYLESNADGGNSYSHTSVWVVGEKEIWFGSTDHDRMDLIPEKRKYEPGETARFQVRMPFKNATALVTVEREGVLKSFTKVLDSKSPMIEIPIEANYGPNIFVSVLAVRGRVESPAATALVDLAKPSFRLGLAEIQVGWKPFELGLKVQSEKSEYRPRQKAKVKVQVVGLNSSRGKETRVTLAAVDEGLLELKPNLSWDLLKTMMSPRGIQVNTSTAQMYVIGRRHFGLKSVAPGGGGGRSNTRELFDTLLFWKADLIPNEAGELEVEIPLNDSLTSFRVVAVAYSGRDRFGSAHTTIRTNQEILAYPSVSPTAREGDLSRAGLALKNTSNKGLDLQLRLKTNPSIQLEPKSIRLNAYESKTIHWDLNIPSGIKEMSYEFSTEAQEISFQDTLRYKQKVESPVPEQVLQANFYQLSPSVKLSVEQPSEAEPNRGKVDILLNSTLVGGPLESISTYMNQYPYDCLEQQLSRTIATYDERTWKAIMANLNKYIDSDGLLKFFPDSFFGSVPLTAYALLLSAESNWEIPQRSRDVMISALNRFADGTLYRSSPLATTDTLLRKITALETISYFTKVESSRIRSVETDPNRLPIESLISLRNLYRNSNWDSTSREKVDDVLRARLRIQGTSLQLVEGETYLWWLLSSRDTVHVRLLASILKDGTWKEDMPKLLRGALNGMRKGHWDITPANAIGALALRKYAGIYETSKVSGKSTVQLANSQKSFDWEKKETKLEFVYPPGRSELEIAHSGSGEPYATVRTISALPLKAPIHSGIRVSKEILDESGKPKSTFKEGDIVKVRLKIRSEFSISWLALKDPIPSGATALGSGLGRDSSLLTETLQYRWDSPSFMERKFDGITAYYELFYPGEATLEYLYRINSPGAFKLPPTRVEALYQPDIYSMVPNEVMRIDSKE</sequence>